<reference evidence="2 3" key="1">
    <citation type="submission" date="2015-06" db="EMBL/GenBank/DDBJ databases">
        <title>Survival trade-offs in plant roots during colonization by closely related pathogenic and mutualistic fungi.</title>
        <authorList>
            <person name="Hacquard S."/>
            <person name="Kracher B."/>
            <person name="Hiruma K."/>
            <person name="Weinman A."/>
            <person name="Muench P."/>
            <person name="Garrido Oter R."/>
            <person name="Ver Loren van Themaat E."/>
            <person name="Dallerey J.-F."/>
            <person name="Damm U."/>
            <person name="Henrissat B."/>
            <person name="Lespinet O."/>
            <person name="Thon M."/>
            <person name="Kemen E."/>
            <person name="McHardy A.C."/>
            <person name="Schulze-Lefert P."/>
            <person name="O'Connell R.J."/>
        </authorList>
    </citation>
    <scope>NUCLEOTIDE SEQUENCE [LARGE SCALE GENOMIC DNA]</scope>
    <source>
        <strain evidence="2 3">0861</strain>
    </source>
</reference>
<evidence type="ECO:0000313" key="3">
    <source>
        <dbReference type="Proteomes" id="UP000076552"/>
    </source>
</evidence>
<protein>
    <submittedName>
        <fullName evidence="2">Uncharacterized protein</fullName>
    </submittedName>
</protein>
<keyword evidence="3" id="KW-1185">Reference proteome</keyword>
<dbReference type="EMBL" id="LFIV01000174">
    <property type="protein sequence ID" value="KZL66491.1"/>
    <property type="molecule type" value="Genomic_DNA"/>
</dbReference>
<evidence type="ECO:0000313" key="2">
    <source>
        <dbReference type="EMBL" id="KZL66491.1"/>
    </source>
</evidence>
<accession>A0A166P8G3</accession>
<feature type="non-terminal residue" evidence="2">
    <location>
        <position position="1"/>
    </location>
</feature>
<dbReference type="AlphaFoldDB" id="A0A166P8G3"/>
<proteinExistence type="predicted"/>
<sequence length="181" mass="18925">LGICGLGGCVQVGGRPSHAEAGLGHGGKAFDGESGGGVVLELVGLRALGDDGIKLGPGEWAYIKTEEFLGRVGARGPKNITLTSSNHLHYQKHNFLLPYPPTNQPHFKMDQLKNLAGGSKGTHSAGAAGQQKQDPVDKVFDFGSKKAGHDFAPGTDEKITDAGRGLYEKVTGKKVNPKISN</sequence>
<gene>
    <name evidence="2" type="ORF">CT0861_06611</name>
</gene>
<feature type="region of interest" description="Disordered" evidence="1">
    <location>
        <begin position="116"/>
        <end position="135"/>
    </location>
</feature>
<comment type="caution">
    <text evidence="2">The sequence shown here is derived from an EMBL/GenBank/DDBJ whole genome shotgun (WGS) entry which is preliminary data.</text>
</comment>
<evidence type="ECO:0000256" key="1">
    <source>
        <dbReference type="SAM" id="MobiDB-lite"/>
    </source>
</evidence>
<dbReference type="Proteomes" id="UP000076552">
    <property type="component" value="Unassembled WGS sequence"/>
</dbReference>
<organism evidence="2 3">
    <name type="scientific">Colletotrichum tofieldiae</name>
    <dbReference type="NCBI Taxonomy" id="708197"/>
    <lineage>
        <taxon>Eukaryota</taxon>
        <taxon>Fungi</taxon>
        <taxon>Dikarya</taxon>
        <taxon>Ascomycota</taxon>
        <taxon>Pezizomycotina</taxon>
        <taxon>Sordariomycetes</taxon>
        <taxon>Hypocreomycetidae</taxon>
        <taxon>Glomerellales</taxon>
        <taxon>Glomerellaceae</taxon>
        <taxon>Colletotrichum</taxon>
        <taxon>Colletotrichum spaethianum species complex</taxon>
    </lineage>
</organism>
<name>A0A166P8G3_9PEZI</name>